<dbReference type="PANTHER" id="PTHR43591:SF24">
    <property type="entry name" value="2-METHOXY-6-POLYPRENYL-1,4-BENZOQUINOL METHYLASE, MITOCHONDRIAL"/>
    <property type="match status" value="1"/>
</dbReference>
<evidence type="ECO:0000256" key="5">
    <source>
        <dbReference type="SAM" id="Phobius"/>
    </source>
</evidence>
<name>A0ABM7WPZ6_9BACT</name>
<evidence type="ECO:0000256" key="4">
    <source>
        <dbReference type="SAM" id="MobiDB-lite"/>
    </source>
</evidence>
<organism evidence="7 8">
    <name type="scientific">Anaeromyxobacter oryzae</name>
    <dbReference type="NCBI Taxonomy" id="2918170"/>
    <lineage>
        <taxon>Bacteria</taxon>
        <taxon>Pseudomonadati</taxon>
        <taxon>Myxococcota</taxon>
        <taxon>Myxococcia</taxon>
        <taxon>Myxococcales</taxon>
        <taxon>Cystobacterineae</taxon>
        <taxon>Anaeromyxobacteraceae</taxon>
        <taxon>Anaeromyxobacter</taxon>
    </lineage>
</organism>
<dbReference type="CDD" id="cd02440">
    <property type="entry name" value="AdoMet_MTases"/>
    <property type="match status" value="1"/>
</dbReference>
<keyword evidence="5" id="KW-0472">Membrane</keyword>
<dbReference type="Proteomes" id="UP001162891">
    <property type="component" value="Chromosome"/>
</dbReference>
<dbReference type="RefSeq" id="WP_248358166.1">
    <property type="nucleotide sequence ID" value="NZ_AP025591.1"/>
</dbReference>
<dbReference type="InterPro" id="IPR029063">
    <property type="entry name" value="SAM-dependent_MTases_sf"/>
</dbReference>
<keyword evidence="1" id="KW-0489">Methyltransferase</keyword>
<sequence>MIWRNLIAASRRKRIPVHLLAGGSLVTCAVLLAHARPTWRAIGIAATAPVALHAGAVVAVHLGVGVAAAGALLVGSRSRRRAYQGRSDAFGATLHSPRLYDWLAAAHSLGASARVHERTLDVAGVAAGERVLDVCCGTGTLALAAKRRVGAAGSVNGVDASAEMIARARAKSARTGLPVTFDAGAAQALSFLDATFDVVTCTLALHHLPEAARGRALEEMARVVKPGGRIVIVEFGAARGARALLNPLALLHGRDAGALLERTTESLRRSGCGPVVTGALGPGSLAYALARRDAQQAADKGEEVARGRGVHGAVPGGSRAGVREA</sequence>
<reference evidence="8" key="1">
    <citation type="journal article" date="2022" name="Int. J. Syst. Evol. Microbiol.">
        <title>Anaeromyxobacter oryzae sp. nov., Anaeromyxobacter diazotrophicus sp. nov. and Anaeromyxobacter paludicola sp. nov., isolated from paddy soils.</title>
        <authorList>
            <person name="Itoh H."/>
            <person name="Xu Z."/>
            <person name="Mise K."/>
            <person name="Masuda Y."/>
            <person name="Ushijima N."/>
            <person name="Hayakawa C."/>
            <person name="Shiratori Y."/>
            <person name="Senoo K."/>
        </authorList>
    </citation>
    <scope>NUCLEOTIDE SEQUENCE [LARGE SCALE GENOMIC DNA]</scope>
    <source>
        <strain evidence="8">Red232</strain>
    </source>
</reference>
<dbReference type="SUPFAM" id="SSF53335">
    <property type="entry name" value="S-adenosyl-L-methionine-dependent methyltransferases"/>
    <property type="match status" value="1"/>
</dbReference>
<feature type="region of interest" description="Disordered" evidence="4">
    <location>
        <begin position="298"/>
        <end position="325"/>
    </location>
</feature>
<gene>
    <name evidence="7" type="ORF">AMOR_05370</name>
</gene>
<dbReference type="InterPro" id="IPR041698">
    <property type="entry name" value="Methyltransf_25"/>
</dbReference>
<evidence type="ECO:0000256" key="3">
    <source>
        <dbReference type="ARBA" id="ARBA00022691"/>
    </source>
</evidence>
<dbReference type="Gene3D" id="3.40.50.150">
    <property type="entry name" value="Vaccinia Virus protein VP39"/>
    <property type="match status" value="1"/>
</dbReference>
<dbReference type="PROSITE" id="PS01184">
    <property type="entry name" value="UBIE_2"/>
    <property type="match status" value="1"/>
</dbReference>
<keyword evidence="2" id="KW-0808">Transferase</keyword>
<dbReference type="EMBL" id="AP025591">
    <property type="protein sequence ID" value="BDG01541.1"/>
    <property type="molecule type" value="Genomic_DNA"/>
</dbReference>
<protein>
    <recommendedName>
        <fullName evidence="6">Methyltransferase domain-containing protein</fullName>
    </recommendedName>
</protein>
<evidence type="ECO:0000259" key="6">
    <source>
        <dbReference type="Pfam" id="PF13649"/>
    </source>
</evidence>
<evidence type="ECO:0000256" key="2">
    <source>
        <dbReference type="ARBA" id="ARBA00022679"/>
    </source>
</evidence>
<dbReference type="Pfam" id="PF13649">
    <property type="entry name" value="Methyltransf_25"/>
    <property type="match status" value="1"/>
</dbReference>
<evidence type="ECO:0000313" key="8">
    <source>
        <dbReference type="Proteomes" id="UP001162891"/>
    </source>
</evidence>
<accession>A0ABM7WPZ6</accession>
<keyword evidence="5" id="KW-0812">Transmembrane</keyword>
<evidence type="ECO:0000313" key="7">
    <source>
        <dbReference type="EMBL" id="BDG01541.1"/>
    </source>
</evidence>
<feature type="transmembrane region" description="Helical" evidence="5">
    <location>
        <begin position="51"/>
        <end position="74"/>
    </location>
</feature>
<keyword evidence="5" id="KW-1133">Transmembrane helix</keyword>
<feature type="domain" description="Methyltransferase" evidence="6">
    <location>
        <begin position="131"/>
        <end position="228"/>
    </location>
</feature>
<proteinExistence type="predicted"/>
<keyword evidence="3" id="KW-0949">S-adenosyl-L-methionine</keyword>
<evidence type="ECO:0000256" key="1">
    <source>
        <dbReference type="ARBA" id="ARBA00022603"/>
    </source>
</evidence>
<dbReference type="PANTHER" id="PTHR43591">
    <property type="entry name" value="METHYLTRANSFERASE"/>
    <property type="match status" value="1"/>
</dbReference>
<dbReference type="InterPro" id="IPR023576">
    <property type="entry name" value="UbiE/COQ5_MeTrFase_CS"/>
</dbReference>
<keyword evidence="8" id="KW-1185">Reference proteome</keyword>